<evidence type="ECO:0000313" key="2">
    <source>
        <dbReference type="EMBL" id="KAL3271940.1"/>
    </source>
</evidence>
<comment type="caution">
    <text evidence="2">The sequence shown here is derived from an EMBL/GenBank/DDBJ whole genome shotgun (WGS) entry which is preliminary data.</text>
</comment>
<sequence length="130" mass="14452">MVSDLCNNFQNESDSSTTDPTSFCAAYDDGMDLKIDFRDISLTLIPLSESEYPSFFTEKYSQISESVFDNSNNNIESQVSHYFDQITTKNMLLPSIIHNSLPRPAVSGRARRAMHAGGAFRGAANQTIID</sequence>
<dbReference type="AlphaFoldDB" id="A0ABD2N0H3"/>
<gene>
    <name evidence="2" type="ORF">HHI36_022410</name>
</gene>
<name>A0ABD2N0H3_9CUCU</name>
<dbReference type="EMBL" id="JABFTP020000042">
    <property type="protein sequence ID" value="KAL3271940.1"/>
    <property type="molecule type" value="Genomic_DNA"/>
</dbReference>
<keyword evidence="3" id="KW-1185">Reference proteome</keyword>
<accession>A0ABD2N0H3</accession>
<proteinExistence type="predicted"/>
<evidence type="ECO:0000313" key="3">
    <source>
        <dbReference type="Proteomes" id="UP001516400"/>
    </source>
</evidence>
<feature type="region of interest" description="Disordered" evidence="1">
    <location>
        <begin position="1"/>
        <end position="20"/>
    </location>
</feature>
<reference evidence="2 3" key="1">
    <citation type="journal article" date="2021" name="BMC Biol.">
        <title>Horizontally acquired antibacterial genes associated with adaptive radiation of ladybird beetles.</title>
        <authorList>
            <person name="Li H.S."/>
            <person name="Tang X.F."/>
            <person name="Huang Y.H."/>
            <person name="Xu Z.Y."/>
            <person name="Chen M.L."/>
            <person name="Du X.Y."/>
            <person name="Qiu B.Y."/>
            <person name="Chen P.T."/>
            <person name="Zhang W."/>
            <person name="Slipinski A."/>
            <person name="Escalona H.E."/>
            <person name="Waterhouse R.M."/>
            <person name="Zwick A."/>
            <person name="Pang H."/>
        </authorList>
    </citation>
    <scope>NUCLEOTIDE SEQUENCE [LARGE SCALE GENOMIC DNA]</scope>
    <source>
        <strain evidence="2">SYSU2018</strain>
    </source>
</reference>
<dbReference type="Proteomes" id="UP001516400">
    <property type="component" value="Unassembled WGS sequence"/>
</dbReference>
<protein>
    <submittedName>
        <fullName evidence="2">Uncharacterized protein</fullName>
    </submittedName>
</protein>
<organism evidence="2 3">
    <name type="scientific">Cryptolaemus montrouzieri</name>
    <dbReference type="NCBI Taxonomy" id="559131"/>
    <lineage>
        <taxon>Eukaryota</taxon>
        <taxon>Metazoa</taxon>
        <taxon>Ecdysozoa</taxon>
        <taxon>Arthropoda</taxon>
        <taxon>Hexapoda</taxon>
        <taxon>Insecta</taxon>
        <taxon>Pterygota</taxon>
        <taxon>Neoptera</taxon>
        <taxon>Endopterygota</taxon>
        <taxon>Coleoptera</taxon>
        <taxon>Polyphaga</taxon>
        <taxon>Cucujiformia</taxon>
        <taxon>Coccinelloidea</taxon>
        <taxon>Coccinellidae</taxon>
        <taxon>Scymninae</taxon>
        <taxon>Scymnini</taxon>
        <taxon>Cryptolaemus</taxon>
    </lineage>
</organism>
<evidence type="ECO:0000256" key="1">
    <source>
        <dbReference type="SAM" id="MobiDB-lite"/>
    </source>
</evidence>